<dbReference type="OrthoDB" id="975117at2"/>
<accession>A0A2S5ADT5</accession>
<evidence type="ECO:0000256" key="1">
    <source>
        <dbReference type="SAM" id="SignalP"/>
    </source>
</evidence>
<dbReference type="GO" id="GO:2001070">
    <property type="term" value="F:starch binding"/>
    <property type="evidence" value="ECO:0007669"/>
    <property type="project" value="InterPro"/>
</dbReference>
<name>A0A2S5ADT5_9FLAO</name>
<evidence type="ECO:0000259" key="2">
    <source>
        <dbReference type="Pfam" id="PF14292"/>
    </source>
</evidence>
<feature type="domain" description="SusE outer membrane protein" evidence="2">
    <location>
        <begin position="26"/>
        <end position="130"/>
    </location>
</feature>
<dbReference type="Gene3D" id="2.60.40.3620">
    <property type="match status" value="1"/>
</dbReference>
<keyword evidence="4" id="KW-1185">Reference proteome</keyword>
<comment type="caution">
    <text evidence="3">The sequence shown here is derived from an EMBL/GenBank/DDBJ whole genome shotgun (WGS) entry which is preliminary data.</text>
</comment>
<dbReference type="AlphaFoldDB" id="A0A2S5ADT5"/>
<dbReference type="Pfam" id="PF14292">
    <property type="entry name" value="SusE"/>
    <property type="match status" value="1"/>
</dbReference>
<protein>
    <recommendedName>
        <fullName evidence="2">SusE outer membrane protein domain-containing protein</fullName>
    </recommendedName>
</protein>
<dbReference type="PROSITE" id="PS51257">
    <property type="entry name" value="PROKAR_LIPOPROTEIN"/>
    <property type="match status" value="1"/>
</dbReference>
<sequence>MKNIIKFLIALISIAAVSCTDSVEDREAVAIGTAPVLVAPVNNLTIVLDKTKPNDLATTVVWNYAAYEGTPTIVNYSIEFAAAGTNFASPTVVATSTDRFKNFTVDELNSAALNSGFPPFVVSSIDVRIKSTVGTTGSVVQTSNSYTIKLTPYPAWPDWGIIGSATPTGWNSDTNMDYDLATKTYSITMDMVVGAYKFRLDDGWGTNYGSSSATGGALVLNGSDIPITVAGSYKITADFNAKAYTVKKL</sequence>
<reference evidence="3 4" key="1">
    <citation type="submission" date="2018-01" db="EMBL/GenBank/DDBJ databases">
        <authorList>
            <person name="Gaut B.S."/>
            <person name="Morton B.R."/>
            <person name="Clegg M.T."/>
            <person name="Duvall M.R."/>
        </authorList>
    </citation>
    <scope>NUCLEOTIDE SEQUENCE [LARGE SCALE GENOMIC DNA]</scope>
    <source>
        <strain evidence="3 4">HR-AY</strain>
    </source>
</reference>
<proteinExistence type="predicted"/>
<feature type="signal peptide" evidence="1">
    <location>
        <begin position="1"/>
        <end position="18"/>
    </location>
</feature>
<feature type="chain" id="PRO_5015572034" description="SusE outer membrane protein domain-containing protein" evidence="1">
    <location>
        <begin position="19"/>
        <end position="249"/>
    </location>
</feature>
<keyword evidence="1" id="KW-0732">Signal</keyword>
<dbReference type="Proteomes" id="UP000237310">
    <property type="component" value="Unassembled WGS sequence"/>
</dbReference>
<dbReference type="InterPro" id="IPR025970">
    <property type="entry name" value="SusE"/>
</dbReference>
<organism evidence="3 4">
    <name type="scientific">Flavobacterium alvei</name>
    <dbReference type="NCBI Taxonomy" id="2080416"/>
    <lineage>
        <taxon>Bacteria</taxon>
        <taxon>Pseudomonadati</taxon>
        <taxon>Bacteroidota</taxon>
        <taxon>Flavobacteriia</taxon>
        <taxon>Flavobacteriales</taxon>
        <taxon>Flavobacteriaceae</taxon>
        <taxon>Flavobacterium</taxon>
    </lineage>
</organism>
<evidence type="ECO:0000313" key="4">
    <source>
        <dbReference type="Proteomes" id="UP000237310"/>
    </source>
</evidence>
<gene>
    <name evidence="3" type="ORF">C3L50_06905</name>
</gene>
<dbReference type="GO" id="GO:0019867">
    <property type="term" value="C:outer membrane"/>
    <property type="evidence" value="ECO:0007669"/>
    <property type="project" value="InterPro"/>
</dbReference>
<dbReference type="RefSeq" id="WP_103805429.1">
    <property type="nucleotide sequence ID" value="NZ_PQVG01000003.1"/>
</dbReference>
<evidence type="ECO:0000313" key="3">
    <source>
        <dbReference type="EMBL" id="POY40367.1"/>
    </source>
</evidence>
<dbReference type="EMBL" id="PQVG01000003">
    <property type="protein sequence ID" value="POY40367.1"/>
    <property type="molecule type" value="Genomic_DNA"/>
</dbReference>
<dbReference type="CDD" id="cd12956">
    <property type="entry name" value="CBM_SusE-F_like"/>
    <property type="match status" value="1"/>
</dbReference>